<feature type="domain" description="Cysteinyl-tRNA ligase anticodon binding" evidence="1">
    <location>
        <begin position="147"/>
        <end position="188"/>
    </location>
</feature>
<proteinExistence type="predicted"/>
<dbReference type="GO" id="GO:0006418">
    <property type="term" value="P:tRNA aminoacylation for protein translation"/>
    <property type="evidence" value="ECO:0007669"/>
    <property type="project" value="InterPro"/>
</dbReference>
<evidence type="ECO:0000259" key="1">
    <source>
        <dbReference type="Pfam" id="PF23493"/>
    </source>
</evidence>
<organism evidence="2">
    <name type="scientific">Phaeocystis antarctica</name>
    <dbReference type="NCBI Taxonomy" id="33657"/>
    <lineage>
        <taxon>Eukaryota</taxon>
        <taxon>Haptista</taxon>
        <taxon>Haptophyta</taxon>
        <taxon>Prymnesiophyceae</taxon>
        <taxon>Phaeocystales</taxon>
        <taxon>Phaeocystaceae</taxon>
        <taxon>Phaeocystis</taxon>
    </lineage>
</organism>
<dbReference type="InterPro" id="IPR056411">
    <property type="entry name" value="CysS_C"/>
</dbReference>
<dbReference type="GO" id="GO:0004812">
    <property type="term" value="F:aminoacyl-tRNA ligase activity"/>
    <property type="evidence" value="ECO:0007669"/>
    <property type="project" value="InterPro"/>
</dbReference>
<protein>
    <recommendedName>
        <fullName evidence="1">Cysteinyl-tRNA ligase anticodon binding domain-containing protein</fullName>
    </recommendedName>
</protein>
<accession>A0A7S0DUT6</accession>
<evidence type="ECO:0000313" key="2">
    <source>
        <dbReference type="EMBL" id="CAD8466122.1"/>
    </source>
</evidence>
<gene>
    <name evidence="2" type="ORF">PANT1444_LOCUS159</name>
</gene>
<dbReference type="SUPFAM" id="SSF47323">
    <property type="entry name" value="Anticodon-binding domain of a subclass of class I aminoacyl-tRNA synthetases"/>
    <property type="match status" value="2"/>
</dbReference>
<dbReference type="EMBL" id="HBEP01000270">
    <property type="protein sequence ID" value="CAD8466122.1"/>
    <property type="molecule type" value="Transcribed_RNA"/>
</dbReference>
<sequence length="193" mass="21084">MAAPESTPKTEMKLTPTLIEWGVDAELWGATRNKQALLDLADAGDEAKARERITFLKKAVQGGHTKANDRPYAVTGVVPTGVDVAVVEAKLAQRVELKRDRDFDGADVIQAELLAMGIWINDKQRIWSASNTVYTLKGEVPAGVDVAAVEDMLARRMNEKKTGDFDAADAIQAELNGMGVFVNDRKKTWEASK</sequence>
<dbReference type="Pfam" id="PF23493">
    <property type="entry name" value="CysS_C"/>
    <property type="match status" value="1"/>
</dbReference>
<reference evidence="2" key="1">
    <citation type="submission" date="2021-01" db="EMBL/GenBank/DDBJ databases">
        <authorList>
            <person name="Corre E."/>
            <person name="Pelletier E."/>
            <person name="Niang G."/>
            <person name="Scheremetjew M."/>
            <person name="Finn R."/>
            <person name="Kale V."/>
            <person name="Holt S."/>
            <person name="Cochrane G."/>
            <person name="Meng A."/>
            <person name="Brown T."/>
            <person name="Cohen L."/>
        </authorList>
    </citation>
    <scope>NUCLEOTIDE SEQUENCE</scope>
    <source>
        <strain evidence="2">CCMP1374</strain>
    </source>
</reference>
<dbReference type="AlphaFoldDB" id="A0A7S0DUT6"/>
<dbReference type="InterPro" id="IPR009080">
    <property type="entry name" value="tRNAsynth_Ia_anticodon-bd"/>
</dbReference>
<name>A0A7S0DUT6_9EUKA</name>
<dbReference type="Gene3D" id="1.20.120.1910">
    <property type="entry name" value="Cysteine-tRNA ligase, C-terminal anti-codon recognition domain"/>
    <property type="match status" value="2"/>
</dbReference>
<dbReference type="GO" id="GO:0005524">
    <property type="term" value="F:ATP binding"/>
    <property type="evidence" value="ECO:0007669"/>
    <property type="project" value="InterPro"/>
</dbReference>